<evidence type="ECO:0000259" key="15">
    <source>
        <dbReference type="Pfam" id="PF14849"/>
    </source>
</evidence>
<feature type="transmembrane region" description="Helical" evidence="13">
    <location>
        <begin position="6"/>
        <end position="25"/>
    </location>
</feature>
<comment type="subcellular location">
    <subcellularLocation>
        <location evidence="1">Cell inner membrane</location>
        <topology evidence="1">Multi-pass membrane protein</topology>
    </subcellularLocation>
</comment>
<dbReference type="GO" id="GO:0015031">
    <property type="term" value="P:protein transport"/>
    <property type="evidence" value="ECO:0007669"/>
    <property type="project" value="UniProtKB-KW"/>
</dbReference>
<feature type="domain" description="Membrane insertase YidC/Oxa/ALB C-terminal" evidence="14">
    <location>
        <begin position="371"/>
        <end position="571"/>
    </location>
</feature>
<dbReference type="CDD" id="cd19961">
    <property type="entry name" value="EcYidC-like_peri"/>
    <property type="match status" value="1"/>
</dbReference>
<evidence type="ECO:0000256" key="12">
    <source>
        <dbReference type="ARBA" id="ARBA00033342"/>
    </source>
</evidence>
<name>A0A381XYA0_9ZZZZ</name>
<evidence type="ECO:0000256" key="6">
    <source>
        <dbReference type="ARBA" id="ARBA00022692"/>
    </source>
</evidence>
<dbReference type="InterPro" id="IPR038221">
    <property type="entry name" value="YidC_periplasmic_sf"/>
</dbReference>
<keyword evidence="5" id="KW-1003">Cell membrane</keyword>
<dbReference type="NCBIfam" id="TIGR03593">
    <property type="entry name" value="yidC_nterm"/>
    <property type="match status" value="1"/>
</dbReference>
<dbReference type="PANTHER" id="PTHR12428">
    <property type="entry name" value="OXA1"/>
    <property type="match status" value="1"/>
</dbReference>
<reference evidence="16" key="1">
    <citation type="submission" date="2018-05" db="EMBL/GenBank/DDBJ databases">
        <authorList>
            <person name="Lanie J.A."/>
            <person name="Ng W.-L."/>
            <person name="Kazmierczak K.M."/>
            <person name="Andrzejewski T.M."/>
            <person name="Davidsen T.M."/>
            <person name="Wayne K.J."/>
            <person name="Tettelin H."/>
            <person name="Glass J.I."/>
            <person name="Rusch D."/>
            <person name="Podicherti R."/>
            <person name="Tsui H.-C.T."/>
            <person name="Winkler M.E."/>
        </authorList>
    </citation>
    <scope>NUCLEOTIDE SEQUENCE</scope>
</reference>
<organism evidence="16">
    <name type="scientific">marine metagenome</name>
    <dbReference type="NCBI Taxonomy" id="408172"/>
    <lineage>
        <taxon>unclassified sequences</taxon>
        <taxon>metagenomes</taxon>
        <taxon>ecological metagenomes</taxon>
    </lineage>
</organism>
<evidence type="ECO:0000256" key="1">
    <source>
        <dbReference type="ARBA" id="ARBA00004429"/>
    </source>
</evidence>
<evidence type="ECO:0000256" key="4">
    <source>
        <dbReference type="ARBA" id="ARBA00022448"/>
    </source>
</evidence>
<keyword evidence="6 13" id="KW-0812">Transmembrane</keyword>
<keyword evidence="8 13" id="KW-1133">Transmembrane helix</keyword>
<dbReference type="AlphaFoldDB" id="A0A381XYA0"/>
<dbReference type="InterPro" id="IPR001708">
    <property type="entry name" value="YidC/ALB3/OXA1/COX18"/>
</dbReference>
<comment type="similarity">
    <text evidence="2">Belongs to the OXA1/ALB3/YidC family. Type 1 subfamily.</text>
</comment>
<dbReference type="Pfam" id="PF02096">
    <property type="entry name" value="60KD_IMP"/>
    <property type="match status" value="1"/>
</dbReference>
<accession>A0A381XYA0</accession>
<dbReference type="GO" id="GO:0051205">
    <property type="term" value="P:protein insertion into membrane"/>
    <property type="evidence" value="ECO:0007669"/>
    <property type="project" value="TreeGrafter"/>
</dbReference>
<dbReference type="GO" id="GO:0032977">
    <property type="term" value="F:membrane insertase activity"/>
    <property type="evidence" value="ECO:0007669"/>
    <property type="project" value="InterPro"/>
</dbReference>
<sequence>MGEQKNLFLAIGLSVAIIVIFQILFPQQTAMTPPAKNEVEQLQPATSIDDIQTTSKEIIKTKEEVIAVDDRVIISTPSLKGSINLKGAILDDLILLNYKETLDENSKNISLFLPDGTSNPYYVELGWKTLSSNSSLVNLPNLDTDWKATSSSLEPGSPVSLLWTNDQNITFKIHFSVDEHYLFNVSQEIENNSSSIIEVFPYRLIKRINMPDTINFFILHEGLISLLNDELLEKKYSALLDDCSSTNNKKNLFCDQKATGGWLGFTDKYWMTALIPDQNESISANYRHGNNGRDNFRVGYVGQIFKIEPNSTNTYNGKIFAGAKVLKLLKQYQNEHNINRFDDSIDWGWFSFLTKPIFIAINWFYGQVGNFGIAIIAFTFLMRIILFPLAHTSFKSMAKMKKLQPDMQRLKEMYPDDRQKMQQELMALYKKEGANPVAGCLPIVVQIPIFFSLYKVLFVTIEMYHAPFYGWLHDLSAPDPLGILTLFGIIPWNVPPILSMANIGILPIFMGFTMWLQQKLNPAPADPTQAKIFAFLPFVFTFILAGFAAGLVLYWSVNNILSIAQQWLIQRKILAKKDA</sequence>
<feature type="domain" description="Membrane insertase YidC N-terminal" evidence="15">
    <location>
        <begin position="71"/>
        <end position="359"/>
    </location>
</feature>
<evidence type="ECO:0000256" key="8">
    <source>
        <dbReference type="ARBA" id="ARBA00022989"/>
    </source>
</evidence>
<keyword evidence="9 13" id="KW-0472">Membrane</keyword>
<evidence type="ECO:0000313" key="16">
    <source>
        <dbReference type="EMBL" id="SVA69432.1"/>
    </source>
</evidence>
<evidence type="ECO:0000256" key="10">
    <source>
        <dbReference type="ARBA" id="ARBA00023186"/>
    </source>
</evidence>
<evidence type="ECO:0000256" key="13">
    <source>
        <dbReference type="SAM" id="Phobius"/>
    </source>
</evidence>
<dbReference type="NCBIfam" id="TIGR03592">
    <property type="entry name" value="yidC_oxa1_cterm"/>
    <property type="match status" value="1"/>
</dbReference>
<dbReference type="InterPro" id="IPR028055">
    <property type="entry name" value="YidC/Oxa/ALB_C"/>
</dbReference>
<feature type="transmembrane region" description="Helical" evidence="13">
    <location>
        <begin position="371"/>
        <end position="394"/>
    </location>
</feature>
<dbReference type="PRINTS" id="PR01900">
    <property type="entry name" value="YIDCPROTEIN"/>
</dbReference>
<feature type="transmembrane region" description="Helical" evidence="13">
    <location>
        <begin position="532"/>
        <end position="555"/>
    </location>
</feature>
<dbReference type="EMBL" id="UINC01016727">
    <property type="protein sequence ID" value="SVA69432.1"/>
    <property type="molecule type" value="Genomic_DNA"/>
</dbReference>
<dbReference type="HAMAP" id="MF_01810">
    <property type="entry name" value="YidC_type1"/>
    <property type="match status" value="1"/>
</dbReference>
<keyword evidence="7" id="KW-0653">Protein transport</keyword>
<evidence type="ECO:0000256" key="9">
    <source>
        <dbReference type="ARBA" id="ARBA00023136"/>
    </source>
</evidence>
<dbReference type="GO" id="GO:0005886">
    <property type="term" value="C:plasma membrane"/>
    <property type="evidence" value="ECO:0007669"/>
    <property type="project" value="UniProtKB-SubCell"/>
</dbReference>
<gene>
    <name evidence="16" type="ORF">METZ01_LOCUS122286</name>
</gene>
<keyword evidence="4" id="KW-0813">Transport</keyword>
<feature type="transmembrane region" description="Helical" evidence="13">
    <location>
        <begin position="436"/>
        <end position="461"/>
    </location>
</feature>
<evidence type="ECO:0000256" key="2">
    <source>
        <dbReference type="ARBA" id="ARBA00010527"/>
    </source>
</evidence>
<dbReference type="NCBIfam" id="NF002353">
    <property type="entry name" value="PRK01318.1-4"/>
    <property type="match status" value="1"/>
</dbReference>
<dbReference type="InterPro" id="IPR047196">
    <property type="entry name" value="YidC_ALB_C"/>
</dbReference>
<evidence type="ECO:0000259" key="14">
    <source>
        <dbReference type="Pfam" id="PF02096"/>
    </source>
</evidence>
<protein>
    <recommendedName>
        <fullName evidence="3">Membrane protein insertase YidC</fullName>
    </recommendedName>
    <alternativeName>
        <fullName evidence="12">Foldase YidC</fullName>
    </alternativeName>
    <alternativeName>
        <fullName evidence="11">Membrane integrase YidC</fullName>
    </alternativeName>
</protein>
<dbReference type="Gene3D" id="2.70.98.90">
    <property type="match status" value="1"/>
</dbReference>
<keyword evidence="10" id="KW-0143">Chaperone</keyword>
<dbReference type="Pfam" id="PF14849">
    <property type="entry name" value="YidC_periplas"/>
    <property type="match status" value="1"/>
</dbReference>
<proteinExistence type="inferred from homology"/>
<evidence type="ECO:0000256" key="11">
    <source>
        <dbReference type="ARBA" id="ARBA00033245"/>
    </source>
</evidence>
<evidence type="ECO:0000256" key="7">
    <source>
        <dbReference type="ARBA" id="ARBA00022927"/>
    </source>
</evidence>
<feature type="transmembrane region" description="Helical" evidence="13">
    <location>
        <begin position="481"/>
        <end position="512"/>
    </location>
</feature>
<evidence type="ECO:0000256" key="5">
    <source>
        <dbReference type="ARBA" id="ARBA00022475"/>
    </source>
</evidence>
<evidence type="ECO:0000256" key="3">
    <source>
        <dbReference type="ARBA" id="ARBA00015325"/>
    </source>
</evidence>
<dbReference type="CDD" id="cd20070">
    <property type="entry name" value="5TM_YidC_Alb3"/>
    <property type="match status" value="1"/>
</dbReference>
<dbReference type="InterPro" id="IPR028053">
    <property type="entry name" value="Membr_insert_YidC_N"/>
</dbReference>
<dbReference type="PRINTS" id="PR00701">
    <property type="entry name" value="60KDINNERMP"/>
</dbReference>
<dbReference type="InterPro" id="IPR019998">
    <property type="entry name" value="Membr_insert_YidC"/>
</dbReference>
<dbReference type="PANTHER" id="PTHR12428:SF65">
    <property type="entry name" value="CYTOCHROME C OXIDASE ASSEMBLY PROTEIN COX18, MITOCHONDRIAL"/>
    <property type="match status" value="1"/>
</dbReference>